<comment type="function">
    <text evidence="8">Single strand-specific metallo-endoribonuclease involved in late-stage 70S ribosome quality control and in maturation of the 3' terminus of the 16S rRNA.</text>
</comment>
<evidence type="ECO:0000256" key="3">
    <source>
        <dbReference type="ARBA" id="ARBA00022722"/>
    </source>
</evidence>
<sequence length="149" mass="17036">MIDLDLQIAHEFDNLPTFEQFEQWANKALASLKPDAELTIRISDASESQQLNHEYRGKNKPTNVLSFPFEAPPGIELPLIGDLIICPEIVLQESIEQEKGFHDHFAHMVIHGCLHLMGYDHIDSEEALEMESLEKQLLADLNIDDPYRD</sequence>
<keyword evidence="10" id="KW-1185">Reference proteome</keyword>
<dbReference type="InterPro" id="IPR002036">
    <property type="entry name" value="YbeY"/>
</dbReference>
<name>A0A0A7EF30_9GAMM</name>
<dbReference type="InterPro" id="IPR020549">
    <property type="entry name" value="YbeY_CS"/>
</dbReference>
<keyword evidence="8" id="KW-0698">rRNA processing</keyword>
<keyword evidence="8" id="KW-0963">Cytoplasm</keyword>
<evidence type="ECO:0000313" key="10">
    <source>
        <dbReference type="Proteomes" id="UP000030341"/>
    </source>
</evidence>
<dbReference type="OrthoDB" id="9807740at2"/>
<dbReference type="GO" id="GO:0004222">
    <property type="term" value="F:metalloendopeptidase activity"/>
    <property type="evidence" value="ECO:0007669"/>
    <property type="project" value="InterPro"/>
</dbReference>
<dbReference type="PANTHER" id="PTHR46986:SF1">
    <property type="entry name" value="ENDORIBONUCLEASE YBEY, CHLOROPLASTIC"/>
    <property type="match status" value="1"/>
</dbReference>
<dbReference type="GO" id="GO:0008270">
    <property type="term" value="F:zinc ion binding"/>
    <property type="evidence" value="ECO:0007669"/>
    <property type="project" value="UniProtKB-UniRule"/>
</dbReference>
<comment type="subcellular location">
    <subcellularLocation>
        <location evidence="8">Cytoplasm</location>
    </subcellularLocation>
</comment>
<dbReference type="RefSeq" id="WP_038641053.1">
    <property type="nucleotide sequence ID" value="NZ_CP009888.1"/>
</dbReference>
<evidence type="ECO:0000256" key="2">
    <source>
        <dbReference type="ARBA" id="ARBA00022517"/>
    </source>
</evidence>
<dbReference type="HAMAP" id="MF_00009">
    <property type="entry name" value="Endoribonucl_YbeY"/>
    <property type="match status" value="1"/>
</dbReference>
<evidence type="ECO:0000256" key="6">
    <source>
        <dbReference type="ARBA" id="ARBA00022801"/>
    </source>
</evidence>
<evidence type="ECO:0000256" key="1">
    <source>
        <dbReference type="ARBA" id="ARBA00010875"/>
    </source>
</evidence>
<dbReference type="GO" id="GO:0004521">
    <property type="term" value="F:RNA endonuclease activity"/>
    <property type="evidence" value="ECO:0007669"/>
    <property type="project" value="UniProtKB-UniRule"/>
</dbReference>
<evidence type="ECO:0000256" key="7">
    <source>
        <dbReference type="ARBA" id="ARBA00022833"/>
    </source>
</evidence>
<feature type="binding site" evidence="8">
    <location>
        <position position="111"/>
    </location>
    <ligand>
        <name>Zn(2+)</name>
        <dbReference type="ChEBI" id="CHEBI:29105"/>
        <note>catalytic</note>
    </ligand>
</feature>
<dbReference type="HOGENOM" id="CLU_106710_0_1_6"/>
<dbReference type="PANTHER" id="PTHR46986">
    <property type="entry name" value="ENDORIBONUCLEASE YBEY, CHLOROPLASTIC"/>
    <property type="match status" value="1"/>
</dbReference>
<gene>
    <name evidence="8" type="primary">ybeY</name>
    <name evidence="9" type="ORF">OM33_09115</name>
</gene>
<evidence type="ECO:0000256" key="4">
    <source>
        <dbReference type="ARBA" id="ARBA00022723"/>
    </source>
</evidence>
<feature type="binding site" evidence="8">
    <location>
        <position position="115"/>
    </location>
    <ligand>
        <name>Zn(2+)</name>
        <dbReference type="ChEBI" id="CHEBI:29105"/>
        <note>catalytic</note>
    </ligand>
</feature>
<dbReference type="KEGG" id="pseo:OM33_09115"/>
<dbReference type="PROSITE" id="PS01306">
    <property type="entry name" value="UPF0054"/>
    <property type="match status" value="1"/>
</dbReference>
<dbReference type="EC" id="3.1.-.-" evidence="8"/>
<evidence type="ECO:0000313" key="9">
    <source>
        <dbReference type="EMBL" id="AIY65295.1"/>
    </source>
</evidence>
<protein>
    <recommendedName>
        <fullName evidence="8">Endoribonuclease YbeY</fullName>
        <ecNumber evidence="8">3.1.-.-</ecNumber>
    </recommendedName>
</protein>
<keyword evidence="5 8" id="KW-0255">Endonuclease</keyword>
<keyword evidence="7 8" id="KW-0862">Zinc</keyword>
<dbReference type="GO" id="GO:0005737">
    <property type="term" value="C:cytoplasm"/>
    <property type="evidence" value="ECO:0007669"/>
    <property type="project" value="UniProtKB-SubCell"/>
</dbReference>
<keyword evidence="3 8" id="KW-0540">Nuclease</keyword>
<dbReference type="InterPro" id="IPR023091">
    <property type="entry name" value="MetalPrtase_cat_dom_sf_prd"/>
</dbReference>
<dbReference type="GO" id="GO:0006364">
    <property type="term" value="P:rRNA processing"/>
    <property type="evidence" value="ECO:0007669"/>
    <property type="project" value="UniProtKB-UniRule"/>
</dbReference>
<dbReference type="Gene3D" id="3.40.390.30">
    <property type="entry name" value="Metalloproteases ('zincins'), catalytic domain"/>
    <property type="match status" value="1"/>
</dbReference>
<dbReference type="NCBIfam" id="TIGR00043">
    <property type="entry name" value="rRNA maturation RNase YbeY"/>
    <property type="match status" value="1"/>
</dbReference>
<comment type="similarity">
    <text evidence="1 8">Belongs to the endoribonuclease YbeY family.</text>
</comment>
<proteinExistence type="inferred from homology"/>
<keyword evidence="4 8" id="KW-0479">Metal-binding</keyword>
<dbReference type="Pfam" id="PF02130">
    <property type="entry name" value="YbeY"/>
    <property type="match status" value="1"/>
</dbReference>
<accession>A0A0A7EF30</accession>
<dbReference type="AlphaFoldDB" id="A0A0A7EF30"/>
<dbReference type="STRING" id="1348114.OM33_09115"/>
<keyword evidence="2 8" id="KW-0690">Ribosome biogenesis</keyword>
<comment type="cofactor">
    <cofactor evidence="8">
        <name>Zn(2+)</name>
        <dbReference type="ChEBI" id="CHEBI:29105"/>
    </cofactor>
    <text evidence="8">Binds 1 zinc ion.</text>
</comment>
<keyword evidence="6 8" id="KW-0378">Hydrolase</keyword>
<dbReference type="Proteomes" id="UP000030341">
    <property type="component" value="Chromosome 1"/>
</dbReference>
<dbReference type="EMBL" id="CP009888">
    <property type="protein sequence ID" value="AIY65295.1"/>
    <property type="molecule type" value="Genomic_DNA"/>
</dbReference>
<dbReference type="SUPFAM" id="SSF55486">
    <property type="entry name" value="Metalloproteases ('zincins'), catalytic domain"/>
    <property type="match status" value="1"/>
</dbReference>
<dbReference type="eggNOG" id="COG0319">
    <property type="taxonomic scope" value="Bacteria"/>
</dbReference>
<evidence type="ECO:0000256" key="8">
    <source>
        <dbReference type="HAMAP-Rule" id="MF_00009"/>
    </source>
</evidence>
<organism evidence="9 10">
    <name type="scientific">Pseudoalteromonas piratica</name>
    <dbReference type="NCBI Taxonomy" id="1348114"/>
    <lineage>
        <taxon>Bacteria</taxon>
        <taxon>Pseudomonadati</taxon>
        <taxon>Pseudomonadota</taxon>
        <taxon>Gammaproteobacteria</taxon>
        <taxon>Alteromonadales</taxon>
        <taxon>Pseudoalteromonadaceae</taxon>
        <taxon>Pseudoalteromonas</taxon>
    </lineage>
</organism>
<feature type="binding site" evidence="8">
    <location>
        <position position="121"/>
    </location>
    <ligand>
        <name>Zn(2+)</name>
        <dbReference type="ChEBI" id="CHEBI:29105"/>
        <note>catalytic</note>
    </ligand>
</feature>
<reference evidence="9 10" key="1">
    <citation type="submission" date="2014-11" db="EMBL/GenBank/DDBJ databases">
        <title>Complete Genome Sequence of Pseudoalteromonas sp. Strain OCN003 Isolated from Kaneohe Bay, Oahu, Hawaii.</title>
        <authorList>
            <person name="Beurmann S."/>
            <person name="Videau P."/>
            <person name="Ushijima B."/>
            <person name="Smith A.M."/>
            <person name="Aeby G.S."/>
            <person name="Callahan S.M."/>
            <person name="Belcaid M."/>
        </authorList>
    </citation>
    <scope>NUCLEOTIDE SEQUENCE [LARGE SCALE GENOMIC DNA]</scope>
    <source>
        <strain evidence="9 10">OCN003</strain>
    </source>
</reference>
<evidence type="ECO:0000256" key="5">
    <source>
        <dbReference type="ARBA" id="ARBA00022759"/>
    </source>
</evidence>